<keyword evidence="2" id="KW-0808">Transferase</keyword>
<accession>A0ABM3IPT7</accession>
<proteinExistence type="predicted"/>
<dbReference type="InterPro" id="IPR017441">
    <property type="entry name" value="Protein_kinase_ATP_BS"/>
</dbReference>
<feature type="transmembrane region" description="Helical" evidence="7">
    <location>
        <begin position="6"/>
        <end position="28"/>
    </location>
</feature>
<keyword evidence="5 6" id="KW-0067">ATP-binding</keyword>
<feature type="domain" description="Protein kinase" evidence="8">
    <location>
        <begin position="64"/>
        <end position="121"/>
    </location>
</feature>
<dbReference type="SUPFAM" id="SSF56112">
    <property type="entry name" value="Protein kinase-like (PK-like)"/>
    <property type="match status" value="1"/>
</dbReference>
<dbReference type="GeneID" id="107430653"/>
<sequence>MELKVKIAVIIVAVVSIVSGLSLSANYIRRNRKISKGQSNKGQQEDPELPFFNLSTIASATDKFSFNNKLGQGGFGSVYRGALMDGQEIAVKRLSQNSGQGPNEFKNEVMLIAKLQRRIPV</sequence>
<keyword evidence="3 6" id="KW-0547">Nucleotide-binding</keyword>
<keyword evidence="7" id="KW-0472">Membrane</keyword>
<dbReference type="Gene3D" id="3.30.200.20">
    <property type="entry name" value="Phosphorylase Kinase, domain 1"/>
    <property type="match status" value="1"/>
</dbReference>
<dbReference type="InterPro" id="IPR000719">
    <property type="entry name" value="Prot_kinase_dom"/>
</dbReference>
<evidence type="ECO:0000256" key="7">
    <source>
        <dbReference type="SAM" id="Phobius"/>
    </source>
</evidence>
<dbReference type="RefSeq" id="XP_048332796.2">
    <property type="nucleotide sequence ID" value="XM_048476839.2"/>
</dbReference>
<keyword evidence="4" id="KW-0418">Kinase</keyword>
<dbReference type="PANTHER" id="PTHR27002">
    <property type="entry name" value="RECEPTOR-LIKE SERINE/THREONINE-PROTEIN KINASE SD1-8"/>
    <property type="match status" value="1"/>
</dbReference>
<keyword evidence="7" id="KW-0812">Transmembrane</keyword>
<evidence type="ECO:0000256" key="4">
    <source>
        <dbReference type="ARBA" id="ARBA00022777"/>
    </source>
</evidence>
<dbReference type="Pfam" id="PF07714">
    <property type="entry name" value="PK_Tyr_Ser-Thr"/>
    <property type="match status" value="1"/>
</dbReference>
<dbReference type="PANTHER" id="PTHR27002:SF616">
    <property type="entry name" value="RECEPTOR-LIKE SERINE_THREONINE-PROTEIN KINASE"/>
    <property type="match status" value="1"/>
</dbReference>
<keyword evidence="1" id="KW-0723">Serine/threonine-protein kinase</keyword>
<evidence type="ECO:0000313" key="10">
    <source>
        <dbReference type="RefSeq" id="XP_048332796.2"/>
    </source>
</evidence>
<reference evidence="9" key="1">
    <citation type="submission" date="2025-05" db="UniProtKB">
        <authorList>
            <consortium name="RefSeq"/>
        </authorList>
    </citation>
    <scope>NUCLEOTIDE SEQUENCE [LARGE SCALE GENOMIC DNA]</scope>
</reference>
<dbReference type="Proteomes" id="UP001652623">
    <property type="component" value="Chromosome 1"/>
</dbReference>
<name>A0ABM3IPT7_ZIZJJ</name>
<evidence type="ECO:0000259" key="8">
    <source>
        <dbReference type="PROSITE" id="PS50011"/>
    </source>
</evidence>
<feature type="binding site" evidence="6">
    <location>
        <position position="92"/>
    </location>
    <ligand>
        <name>ATP</name>
        <dbReference type="ChEBI" id="CHEBI:30616"/>
    </ligand>
</feature>
<evidence type="ECO:0000256" key="6">
    <source>
        <dbReference type="PROSITE-ProRule" id="PRU10141"/>
    </source>
</evidence>
<evidence type="ECO:0000256" key="1">
    <source>
        <dbReference type="ARBA" id="ARBA00022527"/>
    </source>
</evidence>
<reference evidence="10" key="2">
    <citation type="submission" date="2025-08" db="UniProtKB">
        <authorList>
            <consortium name="RefSeq"/>
        </authorList>
    </citation>
    <scope>IDENTIFICATION</scope>
    <source>
        <tissue evidence="10">Seedling</tissue>
    </source>
</reference>
<dbReference type="InterPro" id="IPR001245">
    <property type="entry name" value="Ser-Thr/Tyr_kinase_cat_dom"/>
</dbReference>
<evidence type="ECO:0000256" key="5">
    <source>
        <dbReference type="ARBA" id="ARBA00022840"/>
    </source>
</evidence>
<organism evidence="9 10">
    <name type="scientific">Ziziphus jujuba</name>
    <name type="common">Chinese jujube</name>
    <name type="synonym">Ziziphus sativa</name>
    <dbReference type="NCBI Taxonomy" id="326968"/>
    <lineage>
        <taxon>Eukaryota</taxon>
        <taxon>Viridiplantae</taxon>
        <taxon>Streptophyta</taxon>
        <taxon>Embryophyta</taxon>
        <taxon>Tracheophyta</taxon>
        <taxon>Spermatophyta</taxon>
        <taxon>Magnoliopsida</taxon>
        <taxon>eudicotyledons</taxon>
        <taxon>Gunneridae</taxon>
        <taxon>Pentapetalae</taxon>
        <taxon>rosids</taxon>
        <taxon>fabids</taxon>
        <taxon>Rosales</taxon>
        <taxon>Rhamnaceae</taxon>
        <taxon>Paliureae</taxon>
        <taxon>Ziziphus</taxon>
    </lineage>
</organism>
<keyword evidence="7" id="KW-1133">Transmembrane helix</keyword>
<evidence type="ECO:0000256" key="2">
    <source>
        <dbReference type="ARBA" id="ARBA00022679"/>
    </source>
</evidence>
<keyword evidence="9" id="KW-1185">Reference proteome</keyword>
<gene>
    <name evidence="10" type="primary">LOC107430653</name>
</gene>
<dbReference type="PROSITE" id="PS50011">
    <property type="entry name" value="PROTEIN_KINASE_DOM"/>
    <property type="match status" value="1"/>
</dbReference>
<protein>
    <submittedName>
        <fullName evidence="10">G-type lectin S-receptor-like serine/threonine-protein kinase SD1-1 isoform X2</fullName>
    </submittedName>
</protein>
<dbReference type="InterPro" id="IPR011009">
    <property type="entry name" value="Kinase-like_dom_sf"/>
</dbReference>
<evidence type="ECO:0000313" key="9">
    <source>
        <dbReference type="Proteomes" id="UP001652623"/>
    </source>
</evidence>
<evidence type="ECO:0000256" key="3">
    <source>
        <dbReference type="ARBA" id="ARBA00022741"/>
    </source>
</evidence>
<dbReference type="PROSITE" id="PS00107">
    <property type="entry name" value="PROTEIN_KINASE_ATP"/>
    <property type="match status" value="1"/>
</dbReference>